<feature type="compositionally biased region" description="Polar residues" evidence="2">
    <location>
        <begin position="720"/>
        <end position="741"/>
    </location>
</feature>
<feature type="compositionally biased region" description="Polar residues" evidence="2">
    <location>
        <begin position="1"/>
        <end position="11"/>
    </location>
</feature>
<name>A0A9W8H6R2_9FUNG</name>
<feature type="region of interest" description="Disordered" evidence="2">
    <location>
        <begin position="692"/>
        <end position="745"/>
    </location>
</feature>
<organism evidence="4 5">
    <name type="scientific">Coemansia pectinata</name>
    <dbReference type="NCBI Taxonomy" id="1052879"/>
    <lineage>
        <taxon>Eukaryota</taxon>
        <taxon>Fungi</taxon>
        <taxon>Fungi incertae sedis</taxon>
        <taxon>Zoopagomycota</taxon>
        <taxon>Kickxellomycotina</taxon>
        <taxon>Kickxellomycetes</taxon>
        <taxon>Kickxellales</taxon>
        <taxon>Kickxellaceae</taxon>
        <taxon>Coemansia</taxon>
    </lineage>
</organism>
<feature type="compositionally biased region" description="Polar residues" evidence="2">
    <location>
        <begin position="876"/>
        <end position="910"/>
    </location>
</feature>
<dbReference type="EMBL" id="JANBUH010000012">
    <property type="protein sequence ID" value="KAJ2756930.1"/>
    <property type="molecule type" value="Genomic_DNA"/>
</dbReference>
<dbReference type="GO" id="GO:0008270">
    <property type="term" value="F:zinc ion binding"/>
    <property type="evidence" value="ECO:0007669"/>
    <property type="project" value="UniProtKB-KW"/>
</dbReference>
<proteinExistence type="predicted"/>
<evidence type="ECO:0000256" key="1">
    <source>
        <dbReference type="PROSITE-ProRule" id="PRU00175"/>
    </source>
</evidence>
<evidence type="ECO:0000256" key="2">
    <source>
        <dbReference type="SAM" id="MobiDB-lite"/>
    </source>
</evidence>
<dbReference type="PROSITE" id="PS50089">
    <property type="entry name" value="ZF_RING_2"/>
    <property type="match status" value="1"/>
</dbReference>
<gene>
    <name evidence="4" type="ORF">GGI19_000452</name>
</gene>
<evidence type="ECO:0000259" key="3">
    <source>
        <dbReference type="PROSITE" id="PS50089"/>
    </source>
</evidence>
<keyword evidence="1" id="KW-0479">Metal-binding</keyword>
<feature type="compositionally biased region" description="Basic and acidic residues" evidence="2">
    <location>
        <begin position="55"/>
        <end position="65"/>
    </location>
</feature>
<evidence type="ECO:0000313" key="5">
    <source>
        <dbReference type="Proteomes" id="UP001140011"/>
    </source>
</evidence>
<dbReference type="AlphaFoldDB" id="A0A9W8H6R2"/>
<feature type="compositionally biased region" description="Low complexity" evidence="2">
    <location>
        <begin position="354"/>
        <end position="396"/>
    </location>
</feature>
<dbReference type="Pfam" id="PF13923">
    <property type="entry name" value="zf-C3HC4_2"/>
    <property type="match status" value="1"/>
</dbReference>
<evidence type="ECO:0000313" key="4">
    <source>
        <dbReference type="EMBL" id="KAJ2756930.1"/>
    </source>
</evidence>
<dbReference type="OrthoDB" id="525027at2759"/>
<keyword evidence="1" id="KW-0863">Zinc-finger</keyword>
<feature type="compositionally biased region" description="Basic and acidic residues" evidence="2">
    <location>
        <begin position="409"/>
        <end position="430"/>
    </location>
</feature>
<dbReference type="InterPro" id="IPR031824">
    <property type="entry name" value="RNF220_mid"/>
</dbReference>
<dbReference type="InterPro" id="IPR040178">
    <property type="entry name" value="RNF220_RING"/>
</dbReference>
<feature type="compositionally biased region" description="Basic residues" evidence="2">
    <location>
        <begin position="914"/>
        <end position="924"/>
    </location>
</feature>
<dbReference type="GO" id="GO:0004842">
    <property type="term" value="F:ubiquitin-protein transferase activity"/>
    <property type="evidence" value="ECO:0007669"/>
    <property type="project" value="InterPro"/>
</dbReference>
<dbReference type="PANTHER" id="PTHR21243">
    <property type="entry name" value="PROTEIN SCAI"/>
    <property type="match status" value="1"/>
</dbReference>
<feature type="compositionally biased region" description="Pro residues" evidence="2">
    <location>
        <begin position="698"/>
        <end position="709"/>
    </location>
</feature>
<dbReference type="Gene3D" id="3.30.40.10">
    <property type="entry name" value="Zinc/RING finger domain, C3HC4 (zinc finger)"/>
    <property type="match status" value="1"/>
</dbReference>
<reference evidence="4" key="1">
    <citation type="submission" date="2022-07" db="EMBL/GenBank/DDBJ databases">
        <title>Phylogenomic reconstructions and comparative analyses of Kickxellomycotina fungi.</title>
        <authorList>
            <person name="Reynolds N.K."/>
            <person name="Stajich J.E."/>
            <person name="Barry K."/>
            <person name="Grigoriev I.V."/>
            <person name="Crous P."/>
            <person name="Smith M.E."/>
        </authorList>
    </citation>
    <scope>NUCLEOTIDE SEQUENCE</scope>
    <source>
        <strain evidence="4">BCRC 34297</strain>
    </source>
</reference>
<feature type="compositionally biased region" description="Polar residues" evidence="2">
    <location>
        <begin position="791"/>
        <end position="803"/>
    </location>
</feature>
<dbReference type="InterPro" id="IPR022709">
    <property type="entry name" value="SCAI"/>
</dbReference>
<accession>A0A9W8H6R2</accession>
<keyword evidence="1" id="KW-0862">Zinc</keyword>
<feature type="compositionally biased region" description="Low complexity" evidence="2">
    <location>
        <begin position="34"/>
        <end position="48"/>
    </location>
</feature>
<dbReference type="Pfam" id="PF12070">
    <property type="entry name" value="SCAI"/>
    <property type="match status" value="1"/>
</dbReference>
<feature type="region of interest" description="Disordered" evidence="2">
    <location>
        <begin position="1"/>
        <end position="90"/>
    </location>
</feature>
<feature type="compositionally biased region" description="Gly residues" evidence="2">
    <location>
        <begin position="397"/>
        <end position="406"/>
    </location>
</feature>
<feature type="domain" description="RING-type" evidence="3">
    <location>
        <begin position="1143"/>
        <end position="1182"/>
    </location>
</feature>
<dbReference type="CDD" id="cd16563">
    <property type="entry name" value="RING-HC_RNF220"/>
    <property type="match status" value="1"/>
</dbReference>
<dbReference type="GO" id="GO:0006351">
    <property type="term" value="P:DNA-templated transcription"/>
    <property type="evidence" value="ECO:0007669"/>
    <property type="project" value="InterPro"/>
</dbReference>
<protein>
    <recommendedName>
        <fullName evidence="3">RING-type domain-containing protein</fullName>
    </recommendedName>
</protein>
<feature type="compositionally biased region" description="Low complexity" evidence="2">
    <location>
        <begin position="66"/>
        <end position="79"/>
    </location>
</feature>
<comment type="caution">
    <text evidence="4">The sequence shown here is derived from an EMBL/GenBank/DDBJ whole genome shotgun (WGS) entry which is preliminary data.</text>
</comment>
<feature type="region of interest" description="Disordered" evidence="2">
    <location>
        <begin position="785"/>
        <end position="804"/>
    </location>
</feature>
<keyword evidence="5" id="KW-1185">Reference proteome</keyword>
<dbReference type="Pfam" id="PF15926">
    <property type="entry name" value="RNF220"/>
    <property type="match status" value="1"/>
</dbReference>
<feature type="region of interest" description="Disordered" evidence="2">
    <location>
        <begin position="348"/>
        <end position="431"/>
    </location>
</feature>
<sequence length="1195" mass="132737">MTTDSAPSTPVIQDAPSETRVHEEPHTEPVAHLQQQQQQQQAPAVEGVPVPPVLETERVPAEHITDGAAADTDQPTAATKDGDASTQNAERDKEIVEEFEYLLEKSQQLFSGLSDLPEIGSKYWMPHFQRTFEVYTKLWKYQTQHRVLLEKPEHYGLKRWEVGEIASKIGQLYYRYYLRTSETNYLQEAYMFYDAIRERSYFKGEQEVKNSALMIKKLRYYARFIMVCLQMNNAPMMLQLLEEVKALIDIYSTTFNPVDKMEWSLVVKEMAMFMQAVCSPVPSNHSGTASLPVSYRLVARRRPRPEKDGSKFRLQEAVIVGNRPTQIKFSELTLDMYYMLQMLEREPSTSTKEAATGSSATPTIPAATETAEGSTAGIADGSAADTPEAPETATDTGGAGAVGGKGKAAIKDKVEPSERDKDAVEKERPGRRVNPHKYVLYQPNFSQIQVYLANAFREIGEQGCVLLYLSSEGASTEVPDTANGAAAHGYIGGIATARRSSGEAAKDRSAEQIINSVHPADLVPYTRKPFFLVVESESSWAYKDMPNLFNQPLLCLLSPTEYPITSSSGSIYTFFLHSPIVAFCVVSQITSMAAEQWSELETLFIEFEDLALELLNTYASSQVRKFLGDDFLRQIVIRHVLCCVLLDLHLEFVRPEHMPQSSPERFQDVVTAPVLLRKARDIIGLCSVEDHYRMSDRPPTPPAKPPSPSPTLEQVPPASPQSVTGDSSANDHQASPSTVRISRQHYTRRVGYSSARDIAPDMDPMVWTFEELGLRAMNGLPLATEYDPDTAHQQRSSSATVSQRPRVRTFDEAVNGDGHMFGDDNDAQLLTDPDYLEYADNPRRSSRRRTQRVLLNVQPHEPAPAPPMTDRRISLRSLTSGLGSANRSFGSSQADSATSSRRVSGNTGTPRSSRSQHSRKRRNTSRSDSSSPPVEDMDSDLSVEVCIYTQGTAVPHNVNPPSESTQTCFICSNTIDGDMDAVNAHIDNCLAQSTDAAAPAHEPMVEYEWSGQRRVRATAMVEGGLVAAGIGHSSSTSLHNDDDIDVDAEDETNFGAAQYSDSNLLFASSSDNRKGSRRDDRQAHQLANPQFEEFAPALEDEPESPPAAVAGWQQATGGSQLIIEALKARIREQDRLLQSVQKCLICLEPYEKPCTSINCWHVYCETCWLHTLGTKKLCPQCQQITQPTDLRRVYL</sequence>
<dbReference type="GO" id="GO:0003714">
    <property type="term" value="F:transcription corepressor activity"/>
    <property type="evidence" value="ECO:0007669"/>
    <property type="project" value="InterPro"/>
</dbReference>
<feature type="region of interest" description="Disordered" evidence="2">
    <location>
        <begin position="837"/>
        <end position="938"/>
    </location>
</feature>
<dbReference type="InterPro" id="IPR013083">
    <property type="entry name" value="Znf_RING/FYVE/PHD"/>
</dbReference>
<dbReference type="SUPFAM" id="SSF57850">
    <property type="entry name" value="RING/U-box"/>
    <property type="match status" value="1"/>
</dbReference>
<dbReference type="Proteomes" id="UP001140011">
    <property type="component" value="Unassembled WGS sequence"/>
</dbReference>
<feature type="compositionally biased region" description="Basic and acidic residues" evidence="2">
    <location>
        <begin position="17"/>
        <end position="29"/>
    </location>
</feature>
<dbReference type="InterPro" id="IPR001841">
    <property type="entry name" value="Znf_RING"/>
</dbReference>